<keyword evidence="2" id="KW-1185">Reference proteome</keyword>
<dbReference type="Proteomes" id="UP001597051">
    <property type="component" value="Unassembled WGS sequence"/>
</dbReference>
<dbReference type="GO" id="GO:0016787">
    <property type="term" value="F:hydrolase activity"/>
    <property type="evidence" value="ECO:0007669"/>
    <property type="project" value="UniProtKB-KW"/>
</dbReference>
<name>A0ABW3J2Y2_9FLAO</name>
<sequence>MEFFNLHTHNYTNSKDVLELVNQYPNEFDEKIPYYSIGIHPWKIEENGVQSELKIIESKLQTINCLAVGECGLDKRIETPLDIQIGVFEKQLHLAEKYKKPVIIHCVAAFQEVIEVKKRLAISVPMIIHGFSKNELVARQLVDNGFYLSFGKYLLQSRSLGTELESVFKSIPNHRFFLETDTVEEGIYEVYALAAKYKNITLDELQKQIGNNYKNVFD</sequence>
<keyword evidence="1" id="KW-0378">Hydrolase</keyword>
<dbReference type="PANTHER" id="PTHR46124:SF3">
    <property type="entry name" value="HYDROLASE"/>
    <property type="match status" value="1"/>
</dbReference>
<gene>
    <name evidence="1" type="ORF">ACFQ0S_05565</name>
</gene>
<reference evidence="2" key="1">
    <citation type="journal article" date="2019" name="Int. J. Syst. Evol. Microbiol.">
        <title>The Global Catalogue of Microorganisms (GCM) 10K type strain sequencing project: providing services to taxonomists for standard genome sequencing and annotation.</title>
        <authorList>
            <consortium name="The Broad Institute Genomics Platform"/>
            <consortium name="The Broad Institute Genome Sequencing Center for Infectious Disease"/>
            <person name="Wu L."/>
            <person name="Ma J."/>
        </authorList>
    </citation>
    <scope>NUCLEOTIDE SEQUENCE [LARGE SCALE GENOMIC DNA]</scope>
    <source>
        <strain evidence="2">CECT 7649</strain>
    </source>
</reference>
<protein>
    <submittedName>
        <fullName evidence="1">TatD family hydrolase</fullName>
    </submittedName>
</protein>
<proteinExistence type="predicted"/>
<dbReference type="EMBL" id="JBHTIZ010000013">
    <property type="protein sequence ID" value="MFD0983942.1"/>
    <property type="molecule type" value="Genomic_DNA"/>
</dbReference>
<dbReference type="PIRSF" id="PIRSF005902">
    <property type="entry name" value="DNase_TatD"/>
    <property type="match status" value="1"/>
</dbReference>
<dbReference type="PANTHER" id="PTHR46124">
    <property type="entry name" value="D-AMINOACYL-TRNA DEACYLASE"/>
    <property type="match status" value="1"/>
</dbReference>
<comment type="caution">
    <text evidence="1">The sequence shown here is derived from an EMBL/GenBank/DDBJ whole genome shotgun (WGS) entry which is preliminary data.</text>
</comment>
<dbReference type="SUPFAM" id="SSF51556">
    <property type="entry name" value="Metallo-dependent hydrolases"/>
    <property type="match status" value="1"/>
</dbReference>
<dbReference type="Pfam" id="PF01026">
    <property type="entry name" value="TatD_DNase"/>
    <property type="match status" value="1"/>
</dbReference>
<dbReference type="RefSeq" id="WP_379756639.1">
    <property type="nucleotide sequence ID" value="NZ_JBHSYB010000025.1"/>
</dbReference>
<dbReference type="InterPro" id="IPR032466">
    <property type="entry name" value="Metal_Hydrolase"/>
</dbReference>
<evidence type="ECO:0000313" key="1">
    <source>
        <dbReference type="EMBL" id="MFD0983942.1"/>
    </source>
</evidence>
<dbReference type="InterPro" id="IPR001130">
    <property type="entry name" value="TatD-like"/>
</dbReference>
<organism evidence="1 2">
    <name type="scientific">Flavobacterium myungsuense</name>
    <dbReference type="NCBI Taxonomy" id="651823"/>
    <lineage>
        <taxon>Bacteria</taxon>
        <taxon>Pseudomonadati</taxon>
        <taxon>Bacteroidota</taxon>
        <taxon>Flavobacteriia</taxon>
        <taxon>Flavobacteriales</taxon>
        <taxon>Flavobacteriaceae</taxon>
        <taxon>Flavobacterium</taxon>
    </lineage>
</organism>
<dbReference type="Gene3D" id="3.20.20.140">
    <property type="entry name" value="Metal-dependent hydrolases"/>
    <property type="match status" value="1"/>
</dbReference>
<evidence type="ECO:0000313" key="2">
    <source>
        <dbReference type="Proteomes" id="UP001597051"/>
    </source>
</evidence>
<dbReference type="CDD" id="cd01310">
    <property type="entry name" value="TatD_DNAse"/>
    <property type="match status" value="1"/>
</dbReference>
<accession>A0ABW3J2Y2</accession>